<dbReference type="EMBL" id="VZPE01000003">
    <property type="protein sequence ID" value="KAB0571835.1"/>
    <property type="molecule type" value="Genomic_DNA"/>
</dbReference>
<protein>
    <submittedName>
        <fullName evidence="1">Uncharacterized protein</fullName>
    </submittedName>
</protein>
<evidence type="ECO:0000313" key="1">
    <source>
        <dbReference type="EMBL" id="KAB0571835.1"/>
    </source>
</evidence>
<dbReference type="AlphaFoldDB" id="A0A643F0S8"/>
<name>A0A643F0S8_9HYPH</name>
<reference evidence="1" key="1">
    <citation type="submission" date="2019-09" db="EMBL/GenBank/DDBJ databases">
        <title>Draft genome sequences of 48 bacterial type strains from the CCUG.</title>
        <authorList>
            <person name="Tunovic T."/>
            <person name="Pineiro-Iglesias B."/>
            <person name="Unosson C."/>
            <person name="Inganas E."/>
            <person name="Ohlen M."/>
            <person name="Cardew S."/>
            <person name="Jensie-Markopoulos S."/>
            <person name="Salva-Serra F."/>
            <person name="Jaen-Luchoro D."/>
            <person name="Karlsson R."/>
            <person name="Svensson-Stadler L."/>
            <person name="Chun J."/>
            <person name="Moore E."/>
        </authorList>
    </citation>
    <scope>NUCLEOTIDE SEQUENCE</scope>
    <source>
        <strain evidence="1">CCUG 50899</strain>
    </source>
</reference>
<accession>A0A643F0S8</accession>
<proteinExistence type="predicted"/>
<gene>
    <name evidence="1" type="ORF">F7Q93_09360</name>
</gene>
<comment type="caution">
    <text evidence="1">The sequence shown here is derived from an EMBL/GenBank/DDBJ whole genome shotgun (WGS) entry which is preliminary data.</text>
</comment>
<sequence>MEALYLVRNNLPLFHACKIGRYGLNYLNRLDDFDRIHLQMWTCIHHPSALERIPESVKRFSDKMRVKTNV</sequence>
<organism evidence="1">
    <name type="scientific">Brucella pituitosa</name>
    <dbReference type="NCBI Taxonomy" id="571256"/>
    <lineage>
        <taxon>Bacteria</taxon>
        <taxon>Pseudomonadati</taxon>
        <taxon>Pseudomonadota</taxon>
        <taxon>Alphaproteobacteria</taxon>
        <taxon>Hyphomicrobiales</taxon>
        <taxon>Brucellaceae</taxon>
        <taxon>Brucella/Ochrobactrum group</taxon>
        <taxon>Brucella</taxon>
    </lineage>
</organism>